<dbReference type="Proteomes" id="UP001497535">
    <property type="component" value="Unassembled WGS sequence"/>
</dbReference>
<organism evidence="1 2">
    <name type="scientific">Meloidogyne enterolobii</name>
    <name type="common">Root-knot nematode worm</name>
    <name type="synonym">Meloidogyne mayaguensis</name>
    <dbReference type="NCBI Taxonomy" id="390850"/>
    <lineage>
        <taxon>Eukaryota</taxon>
        <taxon>Metazoa</taxon>
        <taxon>Ecdysozoa</taxon>
        <taxon>Nematoda</taxon>
        <taxon>Chromadorea</taxon>
        <taxon>Rhabditida</taxon>
        <taxon>Tylenchina</taxon>
        <taxon>Tylenchomorpha</taxon>
        <taxon>Tylenchoidea</taxon>
        <taxon>Meloidogynidae</taxon>
        <taxon>Meloidogyninae</taxon>
        <taxon>Meloidogyne</taxon>
    </lineage>
</organism>
<proteinExistence type="predicted"/>
<reference evidence="1" key="1">
    <citation type="submission" date="2023-11" db="EMBL/GenBank/DDBJ databases">
        <authorList>
            <person name="Poullet M."/>
        </authorList>
    </citation>
    <scope>NUCLEOTIDE SEQUENCE</scope>
    <source>
        <strain evidence="1">E1834</strain>
    </source>
</reference>
<sequence>MVNELKICRVANKFPNWLYLFSFSSLIKNIFFPNIPKIKEIIKEILSCFFVFRWFLVFILFSSLQFSNRSSWFLFPILILIIFLCLSFNSSLVFLSDQSYIRF</sequence>
<comment type="caution">
    <text evidence="1">The sequence shown here is derived from an EMBL/GenBank/DDBJ whole genome shotgun (WGS) entry which is preliminary data.</text>
</comment>
<evidence type="ECO:0000313" key="2">
    <source>
        <dbReference type="Proteomes" id="UP001497535"/>
    </source>
</evidence>
<evidence type="ECO:0000313" key="1">
    <source>
        <dbReference type="EMBL" id="CAK5074162.1"/>
    </source>
</evidence>
<name>A0ACB0Z5B3_MELEN</name>
<dbReference type="EMBL" id="CAVMJV010000025">
    <property type="protein sequence ID" value="CAK5074162.1"/>
    <property type="molecule type" value="Genomic_DNA"/>
</dbReference>
<protein>
    <submittedName>
        <fullName evidence="1">Uncharacterized protein</fullName>
    </submittedName>
</protein>
<keyword evidence="2" id="KW-1185">Reference proteome</keyword>
<accession>A0ACB0Z5B3</accession>
<gene>
    <name evidence="1" type="ORF">MENTE1834_LOCUS20866</name>
</gene>